<feature type="compositionally biased region" description="Polar residues" evidence="1">
    <location>
        <begin position="120"/>
        <end position="131"/>
    </location>
</feature>
<comment type="caution">
    <text evidence="4">The sequence shown here is derived from an EMBL/GenBank/DDBJ whole genome shotgun (WGS) entry which is preliminary data.</text>
</comment>
<dbReference type="InterPro" id="IPR024516">
    <property type="entry name" value="Mce_C"/>
</dbReference>
<keyword evidence="5" id="KW-1185">Reference proteome</keyword>
<organism evidence="4 5">
    <name type="scientific">Gordonia otitidis (strain DSM 44809 / CCUG 52243 / JCM 12355 / NBRC 100426 / IFM 10032)</name>
    <dbReference type="NCBI Taxonomy" id="1108044"/>
    <lineage>
        <taxon>Bacteria</taxon>
        <taxon>Bacillati</taxon>
        <taxon>Actinomycetota</taxon>
        <taxon>Actinomycetes</taxon>
        <taxon>Mycobacteriales</taxon>
        <taxon>Gordoniaceae</taxon>
        <taxon>Gordonia</taxon>
    </lineage>
</organism>
<feature type="domain" description="Mce/MlaD" evidence="2">
    <location>
        <begin position="36"/>
        <end position="111"/>
    </location>
</feature>
<dbReference type="GO" id="GO:0005576">
    <property type="term" value="C:extracellular region"/>
    <property type="evidence" value="ECO:0007669"/>
    <property type="project" value="TreeGrafter"/>
</dbReference>
<evidence type="ECO:0000313" key="5">
    <source>
        <dbReference type="Proteomes" id="UP000005038"/>
    </source>
</evidence>
<dbReference type="AlphaFoldDB" id="H5TSA8"/>
<sequence length="337" mass="35046">MKTTSTAVKAVLFVVVTSLAAVFVAVLAGNLRFGPTREYHAIFSTAAGLTTGSEVRIAGVPVGTVTGVELAGKDAARVDFTLDTAHSLSDTTHAVIRYKNLIGDRYLQLTEPEAIGQPESEGSTIPQSRTTPALDVDQVVNGFKPLLQGLDPAETNRVATSLVAVLNGQESAISELTAALGVVTNSLADHDAAIGKVIENFNIVLAGINSRHDATDQLVTGLAQLVASLSADSPRISGALTKIDALTASLADVVTSVRPDLAESVSGLNKLSGNLNASTDTLQLILTKLPEAYRIIGRVSGYGSYVNFFVCGLAIKYGPAQGDQTPMFTAPAGRCQP</sequence>
<dbReference type="Pfam" id="PF11887">
    <property type="entry name" value="Mce4_CUP1"/>
    <property type="match status" value="1"/>
</dbReference>
<evidence type="ECO:0000313" key="4">
    <source>
        <dbReference type="EMBL" id="GAB36366.1"/>
    </source>
</evidence>
<evidence type="ECO:0000259" key="2">
    <source>
        <dbReference type="Pfam" id="PF02470"/>
    </source>
</evidence>
<dbReference type="RefSeq" id="WP_007240548.1">
    <property type="nucleotide sequence ID" value="NZ_BAFB01000211.1"/>
</dbReference>
<dbReference type="GO" id="GO:0051701">
    <property type="term" value="P:biological process involved in interaction with host"/>
    <property type="evidence" value="ECO:0007669"/>
    <property type="project" value="TreeGrafter"/>
</dbReference>
<dbReference type="InterPro" id="IPR052336">
    <property type="entry name" value="MlaD_Phospholipid_Transporter"/>
</dbReference>
<dbReference type="NCBIfam" id="TIGR00996">
    <property type="entry name" value="Mtu_fam_mce"/>
    <property type="match status" value="1"/>
</dbReference>
<dbReference type="InterPro" id="IPR003399">
    <property type="entry name" value="Mce/MlaD"/>
</dbReference>
<name>H5TSA8_GORO1</name>
<gene>
    <name evidence="4" type="primary">mceB</name>
    <name evidence="4" type="ORF">GOOTI_211_00200</name>
</gene>
<evidence type="ECO:0000259" key="3">
    <source>
        <dbReference type="Pfam" id="PF11887"/>
    </source>
</evidence>
<feature type="domain" description="Mammalian cell entry C-terminal" evidence="3">
    <location>
        <begin position="120"/>
        <end position="330"/>
    </location>
</feature>
<dbReference type="EMBL" id="BAFB01000211">
    <property type="protein sequence ID" value="GAB36366.1"/>
    <property type="molecule type" value="Genomic_DNA"/>
</dbReference>
<feature type="region of interest" description="Disordered" evidence="1">
    <location>
        <begin position="112"/>
        <end position="131"/>
    </location>
</feature>
<dbReference type="PANTHER" id="PTHR33371">
    <property type="entry name" value="INTERMEMBRANE PHOSPHOLIPID TRANSPORT SYSTEM BINDING PROTEIN MLAD-RELATED"/>
    <property type="match status" value="1"/>
</dbReference>
<dbReference type="Pfam" id="PF02470">
    <property type="entry name" value="MlaD"/>
    <property type="match status" value="1"/>
</dbReference>
<evidence type="ECO:0000256" key="1">
    <source>
        <dbReference type="SAM" id="MobiDB-lite"/>
    </source>
</evidence>
<reference evidence="4" key="1">
    <citation type="submission" date="2012-02" db="EMBL/GenBank/DDBJ databases">
        <title>Whole genome shotgun sequence of Gordonia otitidis NBRC 100426.</title>
        <authorList>
            <person name="Yoshida I."/>
            <person name="Hosoyama A."/>
            <person name="Tsuchikane K."/>
            <person name="Katsumata H."/>
            <person name="Yamazaki S."/>
            <person name="Fujita N."/>
        </authorList>
    </citation>
    <scope>NUCLEOTIDE SEQUENCE [LARGE SCALE GENOMIC DNA]</scope>
    <source>
        <strain evidence="4">NBRC 100426</strain>
    </source>
</reference>
<protein>
    <submittedName>
        <fullName evidence="4">Mce family protein</fullName>
    </submittedName>
</protein>
<dbReference type="Proteomes" id="UP000005038">
    <property type="component" value="Unassembled WGS sequence"/>
</dbReference>
<dbReference type="InterPro" id="IPR005693">
    <property type="entry name" value="Mce"/>
</dbReference>
<accession>H5TSA8</accession>
<proteinExistence type="predicted"/>
<dbReference type="OrthoDB" id="338143at2"/>
<dbReference type="PANTHER" id="PTHR33371:SF17">
    <property type="entry name" value="MCE-FAMILY PROTEIN MCE1B"/>
    <property type="match status" value="1"/>
</dbReference>
<dbReference type="STRING" id="1108044.GOOTI_211_00200"/>